<keyword evidence="2" id="KW-1185">Reference proteome</keyword>
<reference evidence="1" key="1">
    <citation type="submission" date="2019-09" db="EMBL/GenBank/DDBJ databases">
        <authorList>
            <person name="Teo W.F.A."/>
            <person name="Duangmal K."/>
        </authorList>
    </citation>
    <scope>NUCLEOTIDE SEQUENCE [LARGE SCALE GENOMIC DNA]</scope>
    <source>
        <strain evidence="1">K81G1</strain>
    </source>
</reference>
<accession>A0A5N0US00</accession>
<protein>
    <submittedName>
        <fullName evidence="1">Uncharacterized protein</fullName>
    </submittedName>
</protein>
<dbReference type="AlphaFoldDB" id="A0A5N0US00"/>
<evidence type="ECO:0000313" key="1">
    <source>
        <dbReference type="EMBL" id="KAA9152118.1"/>
    </source>
</evidence>
<gene>
    <name evidence="1" type="ORF">FPZ12_037545</name>
</gene>
<dbReference type="Proteomes" id="UP000319769">
    <property type="component" value="Unassembled WGS sequence"/>
</dbReference>
<comment type="caution">
    <text evidence="1">The sequence shown here is derived from an EMBL/GenBank/DDBJ whole genome shotgun (WGS) entry which is preliminary data.</text>
</comment>
<proteinExistence type="predicted"/>
<dbReference type="EMBL" id="VMNW02000092">
    <property type="protein sequence ID" value="KAA9152118.1"/>
    <property type="molecule type" value="Genomic_DNA"/>
</dbReference>
<evidence type="ECO:0000313" key="2">
    <source>
        <dbReference type="Proteomes" id="UP000319769"/>
    </source>
</evidence>
<organism evidence="1 2">
    <name type="scientific">Amycolatopsis acidicola</name>
    <dbReference type="NCBI Taxonomy" id="2596893"/>
    <lineage>
        <taxon>Bacteria</taxon>
        <taxon>Bacillati</taxon>
        <taxon>Actinomycetota</taxon>
        <taxon>Actinomycetes</taxon>
        <taxon>Pseudonocardiales</taxon>
        <taxon>Pseudonocardiaceae</taxon>
        <taxon>Amycolatopsis</taxon>
    </lineage>
</organism>
<name>A0A5N0US00_9PSEU</name>
<sequence>MNLPMQAAPVHRAGPAAHAAEAGVEADWGFDDILGGITKVADTVSKVAPYVGPIATTLGSLI</sequence>